<reference evidence="3 4" key="1">
    <citation type="journal article" date="2016" name="Nat. Commun.">
        <title>Thousands of microbial genomes shed light on interconnected biogeochemical processes in an aquifer system.</title>
        <authorList>
            <person name="Anantharaman K."/>
            <person name="Brown C.T."/>
            <person name="Hug L.A."/>
            <person name="Sharon I."/>
            <person name="Castelle C.J."/>
            <person name="Probst A.J."/>
            <person name="Thomas B.C."/>
            <person name="Singh A."/>
            <person name="Wilkins M.J."/>
            <person name="Karaoz U."/>
            <person name="Brodie E.L."/>
            <person name="Williams K.H."/>
            <person name="Hubbard S.S."/>
            <person name="Banfield J.F."/>
        </authorList>
    </citation>
    <scope>NUCLEOTIDE SEQUENCE [LARGE SCALE GENOMIC DNA]</scope>
</reference>
<proteinExistence type="predicted"/>
<evidence type="ECO:0000313" key="4">
    <source>
        <dbReference type="Proteomes" id="UP000177564"/>
    </source>
</evidence>
<protein>
    <recommendedName>
        <fullName evidence="2">Transcobalamin-like C-terminal domain-containing protein</fullName>
    </recommendedName>
</protein>
<dbReference type="AlphaFoldDB" id="A0A1F4XSD8"/>
<sequence>MQTRQRWKIIGAVALAVAVAGVFLYANVAKAPRQATELEAPIAGGVTLSVEGLYADKQVSFSSGDTLLQVLQGLNTQDPAMRLVVKEYAGLGTLIDGMGDLHNGDGGKYWQYKVNGVMPQIGAGAYLVKSGEDVEWFFGVSQE</sequence>
<keyword evidence="1" id="KW-0472">Membrane</keyword>
<name>A0A1F4XSD8_9BACT</name>
<evidence type="ECO:0000313" key="3">
    <source>
        <dbReference type="EMBL" id="OGC83953.1"/>
    </source>
</evidence>
<keyword evidence="1" id="KW-0812">Transmembrane</keyword>
<dbReference type="Proteomes" id="UP000177564">
    <property type="component" value="Unassembled WGS sequence"/>
</dbReference>
<feature type="transmembrane region" description="Helical" evidence="1">
    <location>
        <begin position="7"/>
        <end position="26"/>
    </location>
</feature>
<dbReference type="STRING" id="1797240.A3D68_00070"/>
<accession>A0A1F4XSD8</accession>
<evidence type="ECO:0000256" key="1">
    <source>
        <dbReference type="SAM" id="Phobius"/>
    </source>
</evidence>
<dbReference type="Gene3D" id="2.170.130.30">
    <property type="match status" value="1"/>
</dbReference>
<dbReference type="EMBL" id="MEWU01000006">
    <property type="protein sequence ID" value="OGC83953.1"/>
    <property type="molecule type" value="Genomic_DNA"/>
</dbReference>
<keyword evidence="1" id="KW-1133">Transmembrane helix</keyword>
<dbReference type="InterPro" id="IPR027954">
    <property type="entry name" value="Transcobalamin-like_C"/>
</dbReference>
<gene>
    <name evidence="3" type="ORF">A3D68_00070</name>
</gene>
<dbReference type="Pfam" id="PF14478">
    <property type="entry name" value="DUF4430"/>
    <property type="match status" value="1"/>
</dbReference>
<feature type="domain" description="Transcobalamin-like C-terminal" evidence="2">
    <location>
        <begin position="88"/>
        <end position="138"/>
    </location>
</feature>
<evidence type="ECO:0000259" key="2">
    <source>
        <dbReference type="Pfam" id="PF14478"/>
    </source>
</evidence>
<comment type="caution">
    <text evidence="3">The sequence shown here is derived from an EMBL/GenBank/DDBJ whole genome shotgun (WGS) entry which is preliminary data.</text>
</comment>
<organism evidence="3 4">
    <name type="scientific">Candidatus Adlerbacteria bacterium RIFCSPHIGHO2_02_FULL_52_17</name>
    <dbReference type="NCBI Taxonomy" id="1797240"/>
    <lineage>
        <taxon>Bacteria</taxon>
        <taxon>Candidatus Adleribacteriota</taxon>
    </lineage>
</organism>